<sequence length="73" mass="7771">MISSSSSSSSSCSSSSSSSPSLGPFLLLQSSVEVQFKDEINTILTSVSLVSKGEMGVRLMQQLHHKAQHIQCL</sequence>
<proteinExistence type="predicted"/>
<dbReference type="Proteomes" id="UP000314294">
    <property type="component" value="Unassembled WGS sequence"/>
</dbReference>
<feature type="region of interest" description="Disordered" evidence="1">
    <location>
        <begin position="1"/>
        <end position="21"/>
    </location>
</feature>
<protein>
    <submittedName>
        <fullName evidence="2">Uncharacterized protein</fullName>
    </submittedName>
</protein>
<organism evidence="2 3">
    <name type="scientific">Liparis tanakae</name>
    <name type="common">Tanaka's snailfish</name>
    <dbReference type="NCBI Taxonomy" id="230148"/>
    <lineage>
        <taxon>Eukaryota</taxon>
        <taxon>Metazoa</taxon>
        <taxon>Chordata</taxon>
        <taxon>Craniata</taxon>
        <taxon>Vertebrata</taxon>
        <taxon>Euteleostomi</taxon>
        <taxon>Actinopterygii</taxon>
        <taxon>Neopterygii</taxon>
        <taxon>Teleostei</taxon>
        <taxon>Neoteleostei</taxon>
        <taxon>Acanthomorphata</taxon>
        <taxon>Eupercaria</taxon>
        <taxon>Perciformes</taxon>
        <taxon>Cottioidei</taxon>
        <taxon>Cottales</taxon>
        <taxon>Liparidae</taxon>
        <taxon>Liparis</taxon>
    </lineage>
</organism>
<evidence type="ECO:0000313" key="3">
    <source>
        <dbReference type="Proteomes" id="UP000314294"/>
    </source>
</evidence>
<comment type="caution">
    <text evidence="2">The sequence shown here is derived from an EMBL/GenBank/DDBJ whole genome shotgun (WGS) entry which is preliminary data.</text>
</comment>
<accession>A0A4Z2IVQ2</accession>
<evidence type="ECO:0000256" key="1">
    <source>
        <dbReference type="SAM" id="MobiDB-lite"/>
    </source>
</evidence>
<keyword evidence="3" id="KW-1185">Reference proteome</keyword>
<reference evidence="2 3" key="1">
    <citation type="submission" date="2019-03" db="EMBL/GenBank/DDBJ databases">
        <title>First draft genome of Liparis tanakae, snailfish: a comprehensive survey of snailfish specific genes.</title>
        <authorList>
            <person name="Kim W."/>
            <person name="Song I."/>
            <person name="Jeong J.-H."/>
            <person name="Kim D."/>
            <person name="Kim S."/>
            <person name="Ryu S."/>
            <person name="Song J.Y."/>
            <person name="Lee S.K."/>
        </authorList>
    </citation>
    <scope>NUCLEOTIDE SEQUENCE [LARGE SCALE GENOMIC DNA]</scope>
    <source>
        <tissue evidence="2">Muscle</tissue>
    </source>
</reference>
<dbReference type="AlphaFoldDB" id="A0A4Z2IVQ2"/>
<gene>
    <name evidence="2" type="ORF">EYF80_007819</name>
</gene>
<name>A0A4Z2IVQ2_9TELE</name>
<evidence type="ECO:0000313" key="2">
    <source>
        <dbReference type="EMBL" id="TNN81911.1"/>
    </source>
</evidence>
<dbReference type="EMBL" id="SRLO01000043">
    <property type="protein sequence ID" value="TNN81911.1"/>
    <property type="molecule type" value="Genomic_DNA"/>
</dbReference>